<dbReference type="EMBL" id="CM042016">
    <property type="protein sequence ID" value="KAI3701012.1"/>
    <property type="molecule type" value="Genomic_DNA"/>
</dbReference>
<reference evidence="1 2" key="2">
    <citation type="journal article" date="2022" name="Mol. Ecol. Resour.">
        <title>The genomes of chicory, endive, great burdock and yacon provide insights into Asteraceae paleo-polyploidization history and plant inulin production.</title>
        <authorList>
            <person name="Fan W."/>
            <person name="Wang S."/>
            <person name="Wang H."/>
            <person name="Wang A."/>
            <person name="Jiang F."/>
            <person name="Liu H."/>
            <person name="Zhao H."/>
            <person name="Xu D."/>
            <person name="Zhang Y."/>
        </authorList>
    </citation>
    <scope>NUCLEOTIDE SEQUENCE [LARGE SCALE GENOMIC DNA]</scope>
    <source>
        <strain evidence="2">cv. Punajuju</strain>
        <tissue evidence="1">Leaves</tissue>
    </source>
</reference>
<evidence type="ECO:0000313" key="1">
    <source>
        <dbReference type="EMBL" id="KAI3701012.1"/>
    </source>
</evidence>
<protein>
    <submittedName>
        <fullName evidence="1">Uncharacterized protein</fullName>
    </submittedName>
</protein>
<name>A0ACB8ZT65_CICIN</name>
<evidence type="ECO:0000313" key="2">
    <source>
        <dbReference type="Proteomes" id="UP001055811"/>
    </source>
</evidence>
<dbReference type="Proteomes" id="UP001055811">
    <property type="component" value="Linkage Group LG08"/>
</dbReference>
<comment type="caution">
    <text evidence="1">The sequence shown here is derived from an EMBL/GenBank/DDBJ whole genome shotgun (WGS) entry which is preliminary data.</text>
</comment>
<organism evidence="1 2">
    <name type="scientific">Cichorium intybus</name>
    <name type="common">Chicory</name>
    <dbReference type="NCBI Taxonomy" id="13427"/>
    <lineage>
        <taxon>Eukaryota</taxon>
        <taxon>Viridiplantae</taxon>
        <taxon>Streptophyta</taxon>
        <taxon>Embryophyta</taxon>
        <taxon>Tracheophyta</taxon>
        <taxon>Spermatophyta</taxon>
        <taxon>Magnoliopsida</taxon>
        <taxon>eudicotyledons</taxon>
        <taxon>Gunneridae</taxon>
        <taxon>Pentapetalae</taxon>
        <taxon>asterids</taxon>
        <taxon>campanulids</taxon>
        <taxon>Asterales</taxon>
        <taxon>Asteraceae</taxon>
        <taxon>Cichorioideae</taxon>
        <taxon>Cichorieae</taxon>
        <taxon>Cichoriinae</taxon>
        <taxon>Cichorium</taxon>
    </lineage>
</organism>
<sequence>MAASSSSFNDQSDIVIMLDVKPNQNMIIDLDSSRYNAILQPMMECLKYSRISQALTMSESVPVVHLSSAYSSAIYNKAEETISFEVASHKTSISKSRFSRLLGFTSHDNLVDPDSISCNGLFTLLFKGLSERVAGSDSTSRLFYTIIYGLYHSINLDFGFVLLNQLVQSLTSSTHHMEISCTRLWSIIVHRALTHFKVHLMKDSVMAAIPLLSTTTFVMTDPKNFDFVGSIPKEMLERPRKKPKKTRSLTLVIEEKEESKERTRSEIPKDDTIYNEEEDTASKIPPSETHGQDPHSSKPSNPTSPKPSPKPSNPTSTPPSSDEDDILFKDEHEELTTFVHTLLFVDQNSEAMVEALTKANSKVLENSAKAIGNLEKLMTETTIKVEKLLQEVVTFIKDFRTSNDANTKSVNKVITGFWDSLKAEKEALSVLRADIKKENADLASSLNAKVEKLQQDLAMENQVMVQLAEKNQKVKVLYVKLKHASEQLDTVTNENAVIKSCVSDISSYLQRVVETNDSLLTPSIRNHLTDKLHPKIFDDDDEEDKEELTEAKKLVREKKDKELDDLNELHKKLDAEEAEARDAQISLEARKLLFPLWSVKRIQKEALDEPKVYWLELAISFYLSNDVESQLDFPITPRAFLFRCFETIEKALISDPGVNHKLFSFYLKYAKPQYESWSLKNIIRLRV</sequence>
<proteinExistence type="predicted"/>
<gene>
    <name evidence="1" type="ORF">L2E82_45654</name>
</gene>
<keyword evidence="2" id="KW-1185">Reference proteome</keyword>
<accession>A0ACB8ZT65</accession>
<reference evidence="2" key="1">
    <citation type="journal article" date="2022" name="Mol. Ecol. Resour.">
        <title>The genomes of chicory, endive, great burdock and yacon provide insights into Asteraceae palaeo-polyploidization history and plant inulin production.</title>
        <authorList>
            <person name="Fan W."/>
            <person name="Wang S."/>
            <person name="Wang H."/>
            <person name="Wang A."/>
            <person name="Jiang F."/>
            <person name="Liu H."/>
            <person name="Zhao H."/>
            <person name="Xu D."/>
            <person name="Zhang Y."/>
        </authorList>
    </citation>
    <scope>NUCLEOTIDE SEQUENCE [LARGE SCALE GENOMIC DNA]</scope>
    <source>
        <strain evidence="2">cv. Punajuju</strain>
    </source>
</reference>